<accession>A0A1E5H4X4</accession>
<organism evidence="1 2">
    <name type="scientific">Enterococcus termitis</name>
    <dbReference type="NCBI Taxonomy" id="332950"/>
    <lineage>
        <taxon>Bacteria</taxon>
        <taxon>Bacillati</taxon>
        <taxon>Bacillota</taxon>
        <taxon>Bacilli</taxon>
        <taxon>Lactobacillales</taxon>
        <taxon>Enterococcaceae</taxon>
        <taxon>Enterococcus</taxon>
    </lineage>
</organism>
<reference evidence="2" key="1">
    <citation type="submission" date="2016-09" db="EMBL/GenBank/DDBJ databases">
        <authorList>
            <person name="Gulvik C.A."/>
        </authorList>
    </citation>
    <scope>NUCLEOTIDE SEQUENCE [LARGE SCALE GENOMIC DNA]</scope>
    <source>
        <strain evidence="2">LMG 8895</strain>
    </source>
</reference>
<dbReference type="EMBL" id="MIJY01000002">
    <property type="protein sequence ID" value="OEG19971.1"/>
    <property type="molecule type" value="Genomic_DNA"/>
</dbReference>
<evidence type="ECO:0000313" key="2">
    <source>
        <dbReference type="Proteomes" id="UP000095094"/>
    </source>
</evidence>
<dbReference type="Proteomes" id="UP000095094">
    <property type="component" value="Unassembled WGS sequence"/>
</dbReference>
<evidence type="ECO:0000313" key="1">
    <source>
        <dbReference type="EMBL" id="OEG19971.1"/>
    </source>
</evidence>
<sequence>MIKEALTATLLVVFQNLKFQVSDETKKYETKRKISFVSYLKRNKRWLEARFLTTGVKLDVCLNLKHCRLIFC</sequence>
<comment type="caution">
    <text evidence="1">The sequence shown here is derived from an EMBL/GenBank/DDBJ whole genome shotgun (WGS) entry which is preliminary data.</text>
</comment>
<protein>
    <submittedName>
        <fullName evidence="1">Uncharacterized protein</fullName>
    </submittedName>
</protein>
<name>A0A1E5H4X4_9ENTE</name>
<gene>
    <name evidence="1" type="ORF">BCR25_14365</name>
</gene>
<dbReference type="AlphaFoldDB" id="A0A1E5H4X4"/>
<keyword evidence="2" id="KW-1185">Reference proteome</keyword>
<proteinExistence type="predicted"/>